<sequence>MSIKTQRKRHPRSQRSTPHGQVNKTNGTPATPHRISTQTPHRNNTAPRPPGPGGSLDVSVKLTSTIEIKSDIPSIGSTAGVIATQSLRTEVAKEVQQAITRYASDTPSPRDRAGSARP</sequence>
<proteinExistence type="predicted"/>
<accession>A0A7W5E549</accession>
<feature type="compositionally biased region" description="Basic residues" evidence="1">
    <location>
        <begin position="1"/>
        <end position="13"/>
    </location>
</feature>
<evidence type="ECO:0000313" key="2">
    <source>
        <dbReference type="EMBL" id="MBB3210401.1"/>
    </source>
</evidence>
<evidence type="ECO:0000313" key="3">
    <source>
        <dbReference type="Proteomes" id="UP000536179"/>
    </source>
</evidence>
<protein>
    <submittedName>
        <fullName evidence="2">Uncharacterized protein</fullName>
    </submittedName>
</protein>
<dbReference type="AlphaFoldDB" id="A0A7W5E549"/>
<dbReference type="EMBL" id="JACHXU010000037">
    <property type="protein sequence ID" value="MBB3210401.1"/>
    <property type="molecule type" value="Genomic_DNA"/>
</dbReference>
<feature type="compositionally biased region" description="Polar residues" evidence="1">
    <location>
        <begin position="14"/>
        <end position="46"/>
    </location>
</feature>
<organism evidence="2 3">
    <name type="scientific">Aporhodopirellula rubra</name>
    <dbReference type="NCBI Taxonomy" id="980271"/>
    <lineage>
        <taxon>Bacteria</taxon>
        <taxon>Pseudomonadati</taxon>
        <taxon>Planctomycetota</taxon>
        <taxon>Planctomycetia</taxon>
        <taxon>Pirellulales</taxon>
        <taxon>Pirellulaceae</taxon>
        <taxon>Aporhodopirellula</taxon>
    </lineage>
</organism>
<gene>
    <name evidence="2" type="ORF">FHS27_006248</name>
</gene>
<keyword evidence="3" id="KW-1185">Reference proteome</keyword>
<evidence type="ECO:0000256" key="1">
    <source>
        <dbReference type="SAM" id="MobiDB-lite"/>
    </source>
</evidence>
<name>A0A7W5E549_9BACT</name>
<reference evidence="2 3" key="1">
    <citation type="submission" date="2020-08" db="EMBL/GenBank/DDBJ databases">
        <title>Genomic Encyclopedia of Type Strains, Phase III (KMG-III): the genomes of soil and plant-associated and newly described type strains.</title>
        <authorList>
            <person name="Whitman W."/>
        </authorList>
    </citation>
    <scope>NUCLEOTIDE SEQUENCE [LARGE SCALE GENOMIC DNA]</scope>
    <source>
        <strain evidence="2 3">CECT 8075</strain>
    </source>
</reference>
<feature type="region of interest" description="Disordered" evidence="1">
    <location>
        <begin position="99"/>
        <end position="118"/>
    </location>
</feature>
<feature type="compositionally biased region" description="Basic and acidic residues" evidence="1">
    <location>
        <begin position="108"/>
        <end position="118"/>
    </location>
</feature>
<dbReference type="RefSeq" id="WP_184309688.1">
    <property type="nucleotide sequence ID" value="NZ_JACHXU010000037.1"/>
</dbReference>
<comment type="caution">
    <text evidence="2">The sequence shown here is derived from an EMBL/GenBank/DDBJ whole genome shotgun (WGS) entry which is preliminary data.</text>
</comment>
<dbReference type="Proteomes" id="UP000536179">
    <property type="component" value="Unassembled WGS sequence"/>
</dbReference>
<feature type="region of interest" description="Disordered" evidence="1">
    <location>
        <begin position="1"/>
        <end position="58"/>
    </location>
</feature>